<dbReference type="AlphaFoldDB" id="A0A2A2B274"/>
<evidence type="ECO:0000313" key="1">
    <source>
        <dbReference type="EMBL" id="PAT44174.1"/>
    </source>
</evidence>
<proteinExistence type="predicted"/>
<organism evidence="1 2">
    <name type="scientific">Vandammella animalimorsus</name>
    <dbReference type="NCBI Taxonomy" id="2029117"/>
    <lineage>
        <taxon>Bacteria</taxon>
        <taxon>Pseudomonadati</taxon>
        <taxon>Pseudomonadota</taxon>
        <taxon>Betaproteobacteria</taxon>
        <taxon>Burkholderiales</taxon>
        <taxon>Comamonadaceae</taxon>
        <taxon>Vandammella</taxon>
    </lineage>
</organism>
<protein>
    <submittedName>
        <fullName evidence="1">Uncharacterized protein</fullName>
    </submittedName>
</protein>
<comment type="caution">
    <text evidence="1">The sequence shown here is derived from an EMBL/GenBank/DDBJ whole genome shotgun (WGS) entry which is preliminary data.</text>
</comment>
<gene>
    <name evidence="1" type="ORF">CK621_00930</name>
</gene>
<sequence length="76" mass="8329">MGQIFDIDVRDFEKHLAANFEVVSSIENPKLPGSGFDAVIWRVKADSPLAVYFPRCLSKSRHSRLLVAHAAGSTSA</sequence>
<accession>A0A2A2B274</accession>
<dbReference type="RefSeq" id="WP_095550890.1">
    <property type="nucleotide sequence ID" value="NZ_CP154474.1"/>
</dbReference>
<dbReference type="EMBL" id="NSJE01000001">
    <property type="protein sequence ID" value="PAT44174.1"/>
    <property type="molecule type" value="Genomic_DNA"/>
</dbReference>
<evidence type="ECO:0000313" key="2">
    <source>
        <dbReference type="Proteomes" id="UP000218439"/>
    </source>
</evidence>
<dbReference type="Proteomes" id="UP000218439">
    <property type="component" value="Unassembled WGS sequence"/>
</dbReference>
<reference evidence="1 2" key="1">
    <citation type="submission" date="2017-08" db="EMBL/GenBank/DDBJ databases">
        <title>WGS of Clinical strains of the CDC Group NO-1 linked to zoonotic infections in humans.</title>
        <authorList>
            <person name="Bernier A.-M."/>
            <person name="Bernard K."/>
        </authorList>
    </citation>
    <scope>NUCLEOTIDE SEQUENCE [LARGE SCALE GENOMIC DNA]</scope>
    <source>
        <strain evidence="1 2">NML120219</strain>
    </source>
</reference>
<name>A0A2A2B274_9BURK</name>